<evidence type="ECO:0008006" key="4">
    <source>
        <dbReference type="Google" id="ProtNLM"/>
    </source>
</evidence>
<sequence>MPRIARLLCIPLILCFATTANADERPFLRSLAGEWSGRGTVIMRIGKPAINVNCRLRSTAGDASVSMKATCRGMLVVNRTISADLTARGNRYGGIYVGPAGGRSALSGRRKGNAIDLAVRWNKLVNGDRAAEMIIEKVGANGLRLRTIDRDPSSGKMVTTSDIALKRQ</sequence>
<dbReference type="AlphaFoldDB" id="A0A285UY45"/>
<evidence type="ECO:0000313" key="3">
    <source>
        <dbReference type="Proteomes" id="UP000219167"/>
    </source>
</evidence>
<dbReference type="EMBL" id="OBQD01000017">
    <property type="protein sequence ID" value="SOC45656.1"/>
    <property type="molecule type" value="Genomic_DNA"/>
</dbReference>
<name>A0A285UY45_9HYPH</name>
<evidence type="ECO:0000313" key="2">
    <source>
        <dbReference type="EMBL" id="SOC45656.1"/>
    </source>
</evidence>
<keyword evidence="3" id="KW-1185">Reference proteome</keyword>
<keyword evidence="1" id="KW-0732">Signal</keyword>
<feature type="chain" id="PRO_5013261766" description="Protease inhibitor Inh" evidence="1">
    <location>
        <begin position="23"/>
        <end position="168"/>
    </location>
</feature>
<feature type="signal peptide" evidence="1">
    <location>
        <begin position="1"/>
        <end position="22"/>
    </location>
</feature>
<proteinExistence type="predicted"/>
<dbReference type="Proteomes" id="UP000219167">
    <property type="component" value="Unassembled WGS sequence"/>
</dbReference>
<gene>
    <name evidence="2" type="ORF">SAMN05892877_11741</name>
</gene>
<organism evidence="2 3">
    <name type="scientific">Rhizobium subbaraonis</name>
    <dbReference type="NCBI Taxonomy" id="908946"/>
    <lineage>
        <taxon>Bacteria</taxon>
        <taxon>Pseudomonadati</taxon>
        <taxon>Pseudomonadota</taxon>
        <taxon>Alphaproteobacteria</taxon>
        <taxon>Hyphomicrobiales</taxon>
        <taxon>Rhizobiaceae</taxon>
        <taxon>Rhizobium/Agrobacterium group</taxon>
        <taxon>Rhizobium</taxon>
    </lineage>
</organism>
<dbReference type="RefSeq" id="WP_097142101.1">
    <property type="nucleotide sequence ID" value="NZ_OBQD01000017.1"/>
</dbReference>
<protein>
    <recommendedName>
        <fullName evidence="4">Protease inhibitor Inh</fullName>
    </recommendedName>
</protein>
<dbReference type="OrthoDB" id="7889051at2"/>
<reference evidence="2 3" key="1">
    <citation type="submission" date="2017-08" db="EMBL/GenBank/DDBJ databases">
        <authorList>
            <person name="de Groot N.N."/>
        </authorList>
    </citation>
    <scope>NUCLEOTIDE SEQUENCE [LARGE SCALE GENOMIC DNA]</scope>
    <source>
        <strain evidence="2 3">JC85</strain>
    </source>
</reference>
<evidence type="ECO:0000256" key="1">
    <source>
        <dbReference type="SAM" id="SignalP"/>
    </source>
</evidence>
<accession>A0A285UY45</accession>